<name>A0A2H0KC02_9BACT</name>
<dbReference type="InterPro" id="IPR036925">
    <property type="entry name" value="TIF_IF2_dom3_sf"/>
</dbReference>
<dbReference type="EMBL" id="PCVG01000028">
    <property type="protein sequence ID" value="PIQ68790.1"/>
    <property type="molecule type" value="Genomic_DNA"/>
</dbReference>
<dbReference type="InterPro" id="IPR009000">
    <property type="entry name" value="Transl_B-barrel_sf"/>
</dbReference>
<dbReference type="InterPro" id="IPR005225">
    <property type="entry name" value="Small_GTP-bd"/>
</dbReference>
<evidence type="ECO:0000256" key="5">
    <source>
        <dbReference type="ARBA" id="ARBA00022917"/>
    </source>
</evidence>
<feature type="coiled-coil region" evidence="9">
    <location>
        <begin position="316"/>
        <end position="343"/>
    </location>
</feature>
<comment type="function">
    <text evidence="8">One of the essential components for the initiation of protein synthesis. Protects formylmethionyl-tRNA from spontaneous hydrolysis and promotes its binding to the 30S ribosomal subunits. Also involved in the hydrolysis of GTP during the formation of the 70S ribosomal complex.</text>
</comment>
<dbReference type="Pfam" id="PF00009">
    <property type="entry name" value="GTP_EFTU"/>
    <property type="match status" value="1"/>
</dbReference>
<dbReference type="SUPFAM" id="SSF52540">
    <property type="entry name" value="P-loop containing nucleoside triphosphate hydrolases"/>
    <property type="match status" value="1"/>
</dbReference>
<accession>A0A2H0KC02</accession>
<dbReference type="GO" id="GO:0005737">
    <property type="term" value="C:cytoplasm"/>
    <property type="evidence" value="ECO:0007669"/>
    <property type="project" value="UniProtKB-UniRule"/>
</dbReference>
<dbReference type="Proteomes" id="UP000229342">
    <property type="component" value="Unassembled WGS sequence"/>
</dbReference>
<dbReference type="InterPro" id="IPR015760">
    <property type="entry name" value="TIF_IF2"/>
</dbReference>
<reference evidence="11 12" key="1">
    <citation type="submission" date="2017-09" db="EMBL/GenBank/DDBJ databases">
        <title>Depth-based differentiation of microbial function through sediment-hosted aquifers and enrichment of novel symbionts in the deep terrestrial subsurface.</title>
        <authorList>
            <person name="Probst A.J."/>
            <person name="Ladd B."/>
            <person name="Jarett J.K."/>
            <person name="Geller-Mcgrath D.E."/>
            <person name="Sieber C.M."/>
            <person name="Emerson J.B."/>
            <person name="Anantharaman K."/>
            <person name="Thomas B.C."/>
            <person name="Malmstrom R."/>
            <person name="Stieglmeier M."/>
            <person name="Klingl A."/>
            <person name="Woyke T."/>
            <person name="Ryan C.M."/>
            <person name="Banfield J.F."/>
        </authorList>
    </citation>
    <scope>NUCLEOTIDE SEQUENCE [LARGE SCALE GENOMIC DNA]</scope>
    <source>
        <strain evidence="11">CG11_big_fil_rev_8_21_14_0_20_46_11</strain>
    </source>
</reference>
<evidence type="ECO:0000259" key="10">
    <source>
        <dbReference type="PROSITE" id="PS51722"/>
    </source>
</evidence>
<dbReference type="GO" id="GO:0003924">
    <property type="term" value="F:GTPase activity"/>
    <property type="evidence" value="ECO:0007669"/>
    <property type="project" value="InterPro"/>
</dbReference>
<sequence length="508" mass="54662">MTENNSKTSPIQNKPRPPVVAILGHVDHGKSTLLDYIRKANVVGGEAGGITQHLGAYEVVHIGKDGEKHEITFLDTPGHEAFSGIRERGAVVADVAILVVSGEDGAKPQTIEALSFITKTKTPYVVAITKMDKPTADIERTKQSLAEKEIYVEGYGGDIPFATVSAKSGDGVDELLDLILLVAEMSDISGSPHAPIEGYVIEAEVDKKKGIGATLVIKNGTLPTGSFIVAENAFTPTRRLDNFKGESITEALPGMPAHIAGWNRLPRVGARITLVADKKSAETAIALFDEKNRAPQSSNRPSGEAEEKVIIPLIIKADTGGSLEALEQELGKLESEKIVVKIIHKGLGEISEGDIKVALGSPDALVAGFNVGVDAPTKALIERSAVLVERFDIIYKLTEWVESIAKTRTPKVLVETVKAHVKILKIFNTDNDKQIIGGKVMDCEVIVGDEFKVWRRESEIGHGKIRDLQRLKVKATTVPKDSEFGASVTTSVEIVAGDRIETITVVEE</sequence>
<evidence type="ECO:0000256" key="7">
    <source>
        <dbReference type="NCBIfam" id="TIGR00487"/>
    </source>
</evidence>
<feature type="domain" description="Tr-type G" evidence="10">
    <location>
        <begin position="15"/>
        <end position="193"/>
    </location>
</feature>
<dbReference type="InterPro" id="IPR000178">
    <property type="entry name" value="TF_IF2_bacterial-like"/>
</dbReference>
<dbReference type="Pfam" id="PF11987">
    <property type="entry name" value="IF-2"/>
    <property type="match status" value="1"/>
</dbReference>
<evidence type="ECO:0000256" key="6">
    <source>
        <dbReference type="ARBA" id="ARBA00023134"/>
    </source>
</evidence>
<evidence type="ECO:0000256" key="9">
    <source>
        <dbReference type="SAM" id="Coils"/>
    </source>
</evidence>
<comment type="similarity">
    <text evidence="1 8">Belongs to the TRAFAC class translation factor GTPase superfamily. Classic translation factor GTPase family. IF-2 subfamily.</text>
</comment>
<dbReference type="CDD" id="cd01887">
    <property type="entry name" value="IF2_eIF5B"/>
    <property type="match status" value="1"/>
</dbReference>
<dbReference type="Gene3D" id="3.40.50.10050">
    <property type="entry name" value="Translation initiation factor IF- 2, domain 3"/>
    <property type="match status" value="1"/>
</dbReference>
<proteinExistence type="inferred from homology"/>
<evidence type="ECO:0000313" key="12">
    <source>
        <dbReference type="Proteomes" id="UP000229342"/>
    </source>
</evidence>
<dbReference type="InterPro" id="IPR053905">
    <property type="entry name" value="EF-G-like_DII"/>
</dbReference>
<organism evidence="11 12">
    <name type="scientific">Candidatus Taylorbacteria bacterium CG11_big_fil_rev_8_21_14_0_20_46_11</name>
    <dbReference type="NCBI Taxonomy" id="1975025"/>
    <lineage>
        <taxon>Bacteria</taxon>
        <taxon>Candidatus Tayloriibacteriota</taxon>
    </lineage>
</organism>
<dbReference type="FunFam" id="3.40.50.10050:FF:000001">
    <property type="entry name" value="Translation initiation factor IF-2"/>
    <property type="match status" value="1"/>
</dbReference>
<evidence type="ECO:0000313" key="11">
    <source>
        <dbReference type="EMBL" id="PIQ68790.1"/>
    </source>
</evidence>
<dbReference type="SUPFAM" id="SSF52156">
    <property type="entry name" value="Initiation factor IF2/eIF5b, domain 3"/>
    <property type="match status" value="1"/>
</dbReference>
<dbReference type="PROSITE" id="PS51722">
    <property type="entry name" value="G_TR_2"/>
    <property type="match status" value="1"/>
</dbReference>
<evidence type="ECO:0000256" key="1">
    <source>
        <dbReference type="ARBA" id="ARBA00007733"/>
    </source>
</evidence>
<dbReference type="InterPro" id="IPR027417">
    <property type="entry name" value="P-loop_NTPase"/>
</dbReference>
<dbReference type="NCBIfam" id="TIGR00487">
    <property type="entry name" value="IF-2"/>
    <property type="match status" value="1"/>
</dbReference>
<evidence type="ECO:0000256" key="3">
    <source>
        <dbReference type="ARBA" id="ARBA00022540"/>
    </source>
</evidence>
<keyword evidence="9" id="KW-0175">Coiled coil</keyword>
<dbReference type="SUPFAM" id="SSF50447">
    <property type="entry name" value="Translation proteins"/>
    <property type="match status" value="2"/>
</dbReference>
<dbReference type="Gene3D" id="2.40.30.10">
    <property type="entry name" value="Translation factors"/>
    <property type="match status" value="2"/>
</dbReference>
<dbReference type="AlphaFoldDB" id="A0A2H0KC02"/>
<protein>
    <recommendedName>
        <fullName evidence="2 7">Translation initiation factor IF-2</fullName>
    </recommendedName>
</protein>
<dbReference type="FunFam" id="3.40.50.300:FF:000019">
    <property type="entry name" value="Translation initiation factor IF-2"/>
    <property type="match status" value="1"/>
</dbReference>
<evidence type="ECO:0000256" key="8">
    <source>
        <dbReference type="RuleBase" id="RU000644"/>
    </source>
</evidence>
<keyword evidence="4" id="KW-0547">Nucleotide-binding</keyword>
<dbReference type="PANTHER" id="PTHR43381">
    <property type="entry name" value="TRANSLATION INITIATION FACTOR IF-2-RELATED"/>
    <property type="match status" value="1"/>
</dbReference>
<dbReference type="Gene3D" id="3.40.50.300">
    <property type="entry name" value="P-loop containing nucleotide triphosphate hydrolases"/>
    <property type="match status" value="1"/>
</dbReference>
<gene>
    <name evidence="11" type="primary">infB</name>
    <name evidence="11" type="ORF">COV91_02300</name>
</gene>
<dbReference type="PRINTS" id="PR00315">
    <property type="entry name" value="ELONGATNFCT"/>
</dbReference>
<dbReference type="GO" id="GO:0005525">
    <property type="term" value="F:GTP binding"/>
    <property type="evidence" value="ECO:0007669"/>
    <property type="project" value="UniProtKB-KW"/>
</dbReference>
<dbReference type="InterPro" id="IPR000795">
    <property type="entry name" value="T_Tr_GTP-bd_dom"/>
</dbReference>
<dbReference type="Pfam" id="PF22042">
    <property type="entry name" value="EF-G_D2"/>
    <property type="match status" value="1"/>
</dbReference>
<keyword evidence="6" id="KW-0342">GTP-binding</keyword>
<keyword evidence="5 8" id="KW-0648">Protein biosynthesis</keyword>
<dbReference type="NCBIfam" id="TIGR00231">
    <property type="entry name" value="small_GTP"/>
    <property type="match status" value="1"/>
</dbReference>
<comment type="caution">
    <text evidence="11">The sequence shown here is derived from an EMBL/GenBank/DDBJ whole genome shotgun (WGS) entry which is preliminary data.</text>
</comment>
<dbReference type="GO" id="GO:0003743">
    <property type="term" value="F:translation initiation factor activity"/>
    <property type="evidence" value="ECO:0007669"/>
    <property type="project" value="UniProtKB-UniRule"/>
</dbReference>
<dbReference type="InterPro" id="IPR023115">
    <property type="entry name" value="TIF_IF2_dom3"/>
</dbReference>
<dbReference type="PANTHER" id="PTHR43381:SF5">
    <property type="entry name" value="TR-TYPE G DOMAIN-CONTAINING PROTEIN"/>
    <property type="match status" value="1"/>
</dbReference>
<evidence type="ECO:0000256" key="2">
    <source>
        <dbReference type="ARBA" id="ARBA00020675"/>
    </source>
</evidence>
<evidence type="ECO:0000256" key="4">
    <source>
        <dbReference type="ARBA" id="ARBA00022741"/>
    </source>
</evidence>
<keyword evidence="3 8" id="KW-0396">Initiation factor</keyword>